<comment type="caution">
    <text evidence="1">The sequence shown here is derived from an EMBL/GenBank/DDBJ whole genome shotgun (WGS) entry which is preliminary data.</text>
</comment>
<accession>A0AAJ0HYJ7</accession>
<proteinExistence type="predicted"/>
<gene>
    <name evidence="1" type="ORF">B0T23DRAFT_52943</name>
</gene>
<organism evidence="1 2">
    <name type="scientific">Neurospora hispaniola</name>
    <dbReference type="NCBI Taxonomy" id="588809"/>
    <lineage>
        <taxon>Eukaryota</taxon>
        <taxon>Fungi</taxon>
        <taxon>Dikarya</taxon>
        <taxon>Ascomycota</taxon>
        <taxon>Pezizomycotina</taxon>
        <taxon>Sordariomycetes</taxon>
        <taxon>Sordariomycetidae</taxon>
        <taxon>Sordariales</taxon>
        <taxon>Sordariaceae</taxon>
        <taxon>Neurospora</taxon>
    </lineage>
</organism>
<evidence type="ECO:0000313" key="1">
    <source>
        <dbReference type="EMBL" id="KAK3484955.1"/>
    </source>
</evidence>
<sequence length="97" mass="10346">MLWSLKSLIAPLSRLFPFRVVKAGGDPDFSPISTQTKTFETCLRTPVDLGGPLQSGHKYPMVRVLEPSPSQGESSSGTVTVSGGCAAYIGRCEHSGY</sequence>
<dbReference type="AlphaFoldDB" id="A0AAJ0HYJ7"/>
<protein>
    <submittedName>
        <fullName evidence="1">Uncharacterized protein</fullName>
    </submittedName>
</protein>
<keyword evidence="2" id="KW-1185">Reference proteome</keyword>
<reference evidence="1 2" key="1">
    <citation type="journal article" date="2023" name="Mol. Phylogenet. Evol.">
        <title>Genome-scale phylogeny and comparative genomics of the fungal order Sordariales.</title>
        <authorList>
            <person name="Hensen N."/>
            <person name="Bonometti L."/>
            <person name="Westerberg I."/>
            <person name="Brannstrom I.O."/>
            <person name="Guillou S."/>
            <person name="Cros-Aarteil S."/>
            <person name="Calhoun S."/>
            <person name="Haridas S."/>
            <person name="Kuo A."/>
            <person name="Mondo S."/>
            <person name="Pangilinan J."/>
            <person name="Riley R."/>
            <person name="LaButti K."/>
            <person name="Andreopoulos B."/>
            <person name="Lipzen A."/>
            <person name="Chen C."/>
            <person name="Yan M."/>
            <person name="Daum C."/>
            <person name="Ng V."/>
            <person name="Clum A."/>
            <person name="Steindorff A."/>
            <person name="Ohm R.A."/>
            <person name="Martin F."/>
            <person name="Silar P."/>
            <person name="Natvig D.O."/>
            <person name="Lalanne C."/>
            <person name="Gautier V."/>
            <person name="Ament-Velasquez S.L."/>
            <person name="Kruys A."/>
            <person name="Hutchinson M.I."/>
            <person name="Powell A.J."/>
            <person name="Barry K."/>
            <person name="Miller A.N."/>
            <person name="Grigoriev I.V."/>
            <person name="Debuchy R."/>
            <person name="Gladieux P."/>
            <person name="Hiltunen Thoren M."/>
            <person name="Johannesson H."/>
        </authorList>
    </citation>
    <scope>NUCLEOTIDE SEQUENCE [LARGE SCALE GENOMIC DNA]</scope>
    <source>
        <strain evidence="1 2">FGSC 10403</strain>
    </source>
</reference>
<dbReference type="Proteomes" id="UP001285908">
    <property type="component" value="Unassembled WGS sequence"/>
</dbReference>
<name>A0AAJ0HYJ7_9PEZI</name>
<evidence type="ECO:0000313" key="2">
    <source>
        <dbReference type="Proteomes" id="UP001285908"/>
    </source>
</evidence>
<dbReference type="GeneID" id="87879030"/>
<dbReference type="RefSeq" id="XP_062687981.1">
    <property type="nucleotide sequence ID" value="XM_062841408.1"/>
</dbReference>
<dbReference type="EMBL" id="JAULSX010000012">
    <property type="protein sequence ID" value="KAK3484955.1"/>
    <property type="molecule type" value="Genomic_DNA"/>
</dbReference>